<proteinExistence type="predicted"/>
<name>A0A392VNW5_9FABA</name>
<sequence>MEEERSFWRRKEEVVTVVDLDPPWIGAELKLIP</sequence>
<keyword evidence="2" id="KW-1185">Reference proteome</keyword>
<reference evidence="1 2" key="1">
    <citation type="journal article" date="2018" name="Front. Plant Sci.">
        <title>Red Clover (Trifolium pratense) and Zigzag Clover (T. medium) - A Picture of Genomic Similarities and Differences.</title>
        <authorList>
            <person name="Dluhosova J."/>
            <person name="Istvanek J."/>
            <person name="Nedelnik J."/>
            <person name="Repkova J."/>
        </authorList>
    </citation>
    <scope>NUCLEOTIDE SEQUENCE [LARGE SCALE GENOMIC DNA]</scope>
    <source>
        <strain evidence="2">cv. 10/8</strain>
        <tissue evidence="1">Leaf</tissue>
    </source>
</reference>
<organism evidence="1 2">
    <name type="scientific">Trifolium medium</name>
    <dbReference type="NCBI Taxonomy" id="97028"/>
    <lineage>
        <taxon>Eukaryota</taxon>
        <taxon>Viridiplantae</taxon>
        <taxon>Streptophyta</taxon>
        <taxon>Embryophyta</taxon>
        <taxon>Tracheophyta</taxon>
        <taxon>Spermatophyta</taxon>
        <taxon>Magnoliopsida</taxon>
        <taxon>eudicotyledons</taxon>
        <taxon>Gunneridae</taxon>
        <taxon>Pentapetalae</taxon>
        <taxon>rosids</taxon>
        <taxon>fabids</taxon>
        <taxon>Fabales</taxon>
        <taxon>Fabaceae</taxon>
        <taxon>Papilionoideae</taxon>
        <taxon>50 kb inversion clade</taxon>
        <taxon>NPAAA clade</taxon>
        <taxon>Hologalegina</taxon>
        <taxon>IRL clade</taxon>
        <taxon>Trifolieae</taxon>
        <taxon>Trifolium</taxon>
    </lineage>
</organism>
<comment type="caution">
    <text evidence="1">The sequence shown here is derived from an EMBL/GenBank/DDBJ whole genome shotgun (WGS) entry which is preliminary data.</text>
</comment>
<dbReference type="Proteomes" id="UP000265520">
    <property type="component" value="Unassembled WGS sequence"/>
</dbReference>
<dbReference type="AlphaFoldDB" id="A0A392VNW5"/>
<dbReference type="EMBL" id="LXQA011211634">
    <property type="protein sequence ID" value="MCI89132.1"/>
    <property type="molecule type" value="Genomic_DNA"/>
</dbReference>
<accession>A0A392VNW5</accession>
<protein>
    <submittedName>
        <fullName evidence="1">Uncharacterized protein</fullName>
    </submittedName>
</protein>
<evidence type="ECO:0000313" key="2">
    <source>
        <dbReference type="Proteomes" id="UP000265520"/>
    </source>
</evidence>
<evidence type="ECO:0000313" key="1">
    <source>
        <dbReference type="EMBL" id="MCI89132.1"/>
    </source>
</evidence>